<feature type="compositionally biased region" description="Polar residues" evidence="8">
    <location>
        <begin position="1412"/>
        <end position="1440"/>
    </location>
</feature>
<feature type="compositionally biased region" description="Basic and acidic residues" evidence="8">
    <location>
        <begin position="160"/>
        <end position="181"/>
    </location>
</feature>
<dbReference type="GO" id="GO:0005634">
    <property type="term" value="C:nucleus"/>
    <property type="evidence" value="ECO:0007669"/>
    <property type="project" value="UniProtKB-SubCell"/>
</dbReference>
<keyword evidence="13" id="KW-1185">Reference proteome</keyword>
<evidence type="ECO:0000313" key="13">
    <source>
        <dbReference type="Proteomes" id="UP001224775"/>
    </source>
</evidence>
<name>A0AAD9DJ21_9STRA</name>
<feature type="region of interest" description="Disordered" evidence="8">
    <location>
        <begin position="2182"/>
        <end position="2205"/>
    </location>
</feature>
<feature type="region of interest" description="Disordered" evidence="8">
    <location>
        <begin position="2251"/>
        <end position="2281"/>
    </location>
</feature>
<feature type="compositionally biased region" description="Polar residues" evidence="8">
    <location>
        <begin position="1610"/>
        <end position="1632"/>
    </location>
</feature>
<feature type="region of interest" description="Disordered" evidence="8">
    <location>
        <begin position="2343"/>
        <end position="2438"/>
    </location>
</feature>
<feature type="domain" description="Homeobox" evidence="9">
    <location>
        <begin position="2311"/>
        <end position="2344"/>
    </location>
</feature>
<dbReference type="Proteomes" id="UP001224775">
    <property type="component" value="Unassembled WGS sequence"/>
</dbReference>
<feature type="region of interest" description="Disordered" evidence="8">
    <location>
        <begin position="1825"/>
        <end position="1870"/>
    </location>
</feature>
<dbReference type="GO" id="GO:0032259">
    <property type="term" value="P:methylation"/>
    <property type="evidence" value="ECO:0007669"/>
    <property type="project" value="UniProtKB-KW"/>
</dbReference>
<keyword evidence="12" id="KW-0808">Transferase</keyword>
<keyword evidence="5 7" id="KW-0371">Homeobox</keyword>
<dbReference type="SUPFAM" id="SSF82199">
    <property type="entry name" value="SET domain"/>
    <property type="match status" value="1"/>
</dbReference>
<feature type="compositionally biased region" description="Polar residues" evidence="8">
    <location>
        <begin position="441"/>
        <end position="450"/>
    </location>
</feature>
<dbReference type="Gene3D" id="2.170.270.10">
    <property type="entry name" value="SET domain"/>
    <property type="match status" value="1"/>
</dbReference>
<feature type="compositionally biased region" description="Basic and acidic residues" evidence="8">
    <location>
        <begin position="644"/>
        <end position="663"/>
    </location>
</feature>
<feature type="compositionally biased region" description="Basic and acidic residues" evidence="8">
    <location>
        <begin position="1356"/>
        <end position="1380"/>
    </location>
</feature>
<feature type="compositionally biased region" description="Basic and acidic residues" evidence="8">
    <location>
        <begin position="2264"/>
        <end position="2281"/>
    </location>
</feature>
<dbReference type="PROSITE" id="PS50280">
    <property type="entry name" value="SET"/>
    <property type="match status" value="1"/>
</dbReference>
<dbReference type="InterPro" id="IPR046341">
    <property type="entry name" value="SET_dom_sf"/>
</dbReference>
<dbReference type="PANTHER" id="PTHR46655">
    <property type="entry name" value="HISTONE-LYSINE N-METHYLTRANSFERASE ATXR3"/>
    <property type="match status" value="1"/>
</dbReference>
<accession>A0AAD9DJ21</accession>
<evidence type="ECO:0000256" key="3">
    <source>
        <dbReference type="ARBA" id="ARBA00022833"/>
    </source>
</evidence>
<feature type="compositionally biased region" description="Polar residues" evidence="8">
    <location>
        <begin position="629"/>
        <end position="638"/>
    </location>
</feature>
<feature type="region of interest" description="Disordered" evidence="8">
    <location>
        <begin position="438"/>
        <end position="463"/>
    </location>
</feature>
<feature type="region of interest" description="Disordered" evidence="8">
    <location>
        <begin position="585"/>
        <end position="686"/>
    </location>
</feature>
<feature type="compositionally biased region" description="Basic and acidic residues" evidence="8">
    <location>
        <begin position="1455"/>
        <end position="1467"/>
    </location>
</feature>
<dbReference type="PROSITE" id="PS50071">
    <property type="entry name" value="HOMEOBOX_2"/>
    <property type="match status" value="1"/>
</dbReference>
<evidence type="ECO:0000256" key="5">
    <source>
        <dbReference type="ARBA" id="ARBA00023155"/>
    </source>
</evidence>
<dbReference type="InterPro" id="IPR008422">
    <property type="entry name" value="KN_HD"/>
</dbReference>
<dbReference type="Gene3D" id="1.10.10.60">
    <property type="entry name" value="Homeodomain-like"/>
    <property type="match status" value="3"/>
</dbReference>
<dbReference type="PANTHER" id="PTHR46655:SF1">
    <property type="entry name" value="HISTONE-LYSINE N-METHYLTRANSFERASE ATXR3"/>
    <property type="match status" value="1"/>
</dbReference>
<feature type="compositionally biased region" description="Polar residues" evidence="8">
    <location>
        <begin position="1593"/>
        <end position="1602"/>
    </location>
</feature>
<dbReference type="EMBL" id="JATAAI010000001">
    <property type="protein sequence ID" value="KAK1749067.1"/>
    <property type="molecule type" value="Genomic_DNA"/>
</dbReference>
<dbReference type="InterPro" id="IPR036910">
    <property type="entry name" value="HMG_box_dom_sf"/>
</dbReference>
<evidence type="ECO:0000256" key="4">
    <source>
        <dbReference type="ARBA" id="ARBA00023125"/>
    </source>
</evidence>
<feature type="compositionally biased region" description="Polar residues" evidence="8">
    <location>
        <begin position="2030"/>
        <end position="2040"/>
    </location>
</feature>
<dbReference type="SMART" id="SM00389">
    <property type="entry name" value="HOX"/>
    <property type="match status" value="2"/>
</dbReference>
<feature type="region of interest" description="Disordered" evidence="8">
    <location>
        <begin position="359"/>
        <end position="400"/>
    </location>
</feature>
<dbReference type="GO" id="GO:0003677">
    <property type="term" value="F:DNA binding"/>
    <property type="evidence" value="ECO:0007669"/>
    <property type="project" value="UniProtKB-UniRule"/>
</dbReference>
<feature type="region of interest" description="Disordered" evidence="8">
    <location>
        <begin position="1059"/>
        <end position="1093"/>
    </location>
</feature>
<evidence type="ECO:0000256" key="1">
    <source>
        <dbReference type="ARBA" id="ARBA00022723"/>
    </source>
</evidence>
<dbReference type="Gene3D" id="3.30.40.100">
    <property type="match status" value="1"/>
</dbReference>
<feature type="compositionally biased region" description="Basic and acidic residues" evidence="8">
    <location>
        <begin position="1159"/>
        <end position="1173"/>
    </location>
</feature>
<evidence type="ECO:0000256" key="8">
    <source>
        <dbReference type="SAM" id="MobiDB-lite"/>
    </source>
</evidence>
<dbReference type="Pfam" id="PF00856">
    <property type="entry name" value="SET"/>
    <property type="match status" value="1"/>
</dbReference>
<feature type="compositionally biased region" description="Low complexity" evidence="8">
    <location>
        <begin position="1385"/>
        <end position="1402"/>
    </location>
</feature>
<feature type="DNA-binding region" description="Homeobox" evidence="7">
    <location>
        <begin position="2313"/>
        <end position="2345"/>
    </location>
</feature>
<feature type="compositionally biased region" description="Low complexity" evidence="8">
    <location>
        <begin position="2372"/>
        <end position="2384"/>
    </location>
</feature>
<feature type="region of interest" description="Disordered" evidence="8">
    <location>
        <begin position="1664"/>
        <end position="1690"/>
    </location>
</feature>
<keyword evidence="12" id="KW-0489">Methyltransferase</keyword>
<feature type="region of interest" description="Disordered" evidence="8">
    <location>
        <begin position="2012"/>
        <end position="2041"/>
    </location>
</feature>
<keyword evidence="2" id="KW-0863">Zinc-finger</keyword>
<dbReference type="CDD" id="cd00086">
    <property type="entry name" value="homeodomain"/>
    <property type="match status" value="1"/>
</dbReference>
<feature type="compositionally biased region" description="Low complexity" evidence="8">
    <location>
        <begin position="2392"/>
        <end position="2405"/>
    </location>
</feature>
<evidence type="ECO:0000259" key="11">
    <source>
        <dbReference type="PROSITE" id="PS51050"/>
    </source>
</evidence>
<feature type="region of interest" description="Disordered" evidence="8">
    <location>
        <begin position="1536"/>
        <end position="1641"/>
    </location>
</feature>
<dbReference type="GO" id="GO:0008270">
    <property type="term" value="F:zinc ion binding"/>
    <property type="evidence" value="ECO:0007669"/>
    <property type="project" value="UniProtKB-KW"/>
</dbReference>
<feature type="compositionally biased region" description="Polar residues" evidence="8">
    <location>
        <begin position="2406"/>
        <end position="2437"/>
    </location>
</feature>
<feature type="region of interest" description="Disordered" evidence="8">
    <location>
        <begin position="1"/>
        <end position="90"/>
    </location>
</feature>
<feature type="domain" description="SET" evidence="10">
    <location>
        <begin position="812"/>
        <end position="965"/>
    </location>
</feature>
<feature type="compositionally biased region" description="Basic and acidic residues" evidence="8">
    <location>
        <begin position="677"/>
        <end position="686"/>
    </location>
</feature>
<evidence type="ECO:0000256" key="2">
    <source>
        <dbReference type="ARBA" id="ARBA00022771"/>
    </source>
</evidence>
<protein>
    <submittedName>
        <fullName evidence="12">Histone-lysine N-methyltransferase ATXR3</fullName>
        <ecNumber evidence="12">2.1.1.354</ecNumber>
    </submittedName>
</protein>
<feature type="compositionally biased region" description="Basic and acidic residues" evidence="8">
    <location>
        <begin position="1075"/>
        <end position="1087"/>
    </location>
</feature>
<dbReference type="InterPro" id="IPR011124">
    <property type="entry name" value="Znf_CW"/>
</dbReference>
<feature type="domain" description="CW-type" evidence="11">
    <location>
        <begin position="2046"/>
        <end position="2101"/>
    </location>
</feature>
<evidence type="ECO:0000259" key="10">
    <source>
        <dbReference type="PROSITE" id="PS50280"/>
    </source>
</evidence>
<feature type="compositionally biased region" description="Polar residues" evidence="8">
    <location>
        <begin position="761"/>
        <end position="782"/>
    </location>
</feature>
<dbReference type="GO" id="GO:0140999">
    <property type="term" value="F:histone H3K4 trimethyltransferase activity"/>
    <property type="evidence" value="ECO:0007669"/>
    <property type="project" value="UniProtKB-EC"/>
</dbReference>
<keyword evidence="6 7" id="KW-0539">Nucleus</keyword>
<dbReference type="InterPro" id="IPR001214">
    <property type="entry name" value="SET_dom"/>
</dbReference>
<sequence>MDEFHIPRKKNFAQPPAEAASSSAAAATASSSQTKGDDGAAGDIAMTPSKSKSSEPTMMSSPDKSPGGRKILRRGDLVRLSNEQKSGRIQGGLARIARIQYAKGASADQPTSDPIYDIEYILGGKVSNVERNELEYTTATAEGLIDTDDGTRGLRRKRAKQMEEELTTKQKEKASKKQKDKMSKKKQDRHVTTTDETPTKRKRGRPPKNPKKATVETAVESPESTTKRPRNANSDFERPPTSRQLANMEKEGEVIAESPKPKKKKKSDAAMPTKKSGKANTNATAKSAGKRKNTRASKDASQRNLRRSSSRATETSESGADTTSEDPNETRRLNLYAKHRNEMEKSIQRLQKMDRYGFFLENPPSDLDEDYDDIMNADSSDDDSDSDDEGAETSGRKIVTFPDQPPYNFLVLKKRFAAGRYDLDMVALEQERRSNIKSMLGATSTRPSSSGDEDASITSPEDEHTYEADYSASLGTGHLGFTAKKVKELMEEIGRSEVRQKYKKVLINCGNMEAAMQGKWRKAAFPERKYQRLETASVICDGLSNEDKSYAMYELQTTLPDSFVGLAYMYDDAGQQSETWMKTVADETSKSNKRKKKKKTDDNDATAAEKENEKAEEAAKALAKDDGVTRTQLQTTMHTLKIQVQDRARSANWNDGDKDRNYDGGDAEVEQGGNTTNDKDASSKWEDSSAEVAEQEVWGIDCYTRKNVMVVIESEFTPEIATEFVEKWLPPAINACPVNLAHNMSMAARILEGLALPDDGSQGSPSEDNKVLKTQRSETNTPVELENELSNKAAVVDSSKISQLLDAAAKSSSLQDRNCLPSKNENSVFLRNALKEKIARHGSVVIEKKGLNANSLVTYYRGEVFPAWRWCEKLDAIEYVQKELGLRPNLPDFYNMAMERPMKDPRGYSLLFVDASRKSGLGSSFSHSCNPTCEVRVVALNGKLSLAMTTLRDLEVGEELTFDYNAVTESLNEYRFAICLCGHKNCRGSFLHFATADCYQQVLSRNSPIAARFANLDSIENVPIWLRTFVADCLRYTEYERRALPVALLCNQMDRIDKSKKEEKAKKKQKPKPVPKKEKPEPAEKSKSISGSRPKTSWMFFLDCKRDDYKSVVQKKQPNLKGLEFAQEVSREASKAFKKLSDEQKEVWKKKAIADWKKNGGEEKAKQEEERQKALGKKVPTETMVDDSKEESVPRGNDSSFEAKTISFADADAEGFSAMEQRIQQLAQSLSRVGRVLDRHRESVFSKSTDPIFDVNSDVLRNFVPTPLKIMSDKDLVDWMWEDPKGIINNLFSMVEKSFPSGYLLRGLLSATKVKYKLRLTNKNNSDAKKVTKEALLQFRKNILDFLVFADESMNEARKEKNREKDRLRREKANKQETKQQDVPAAASNEEQSNAEAGESSQTTDVQVEYVPSNSQEITSQKESSSPSTFQSNQPISNVSVLDEKSPVDEESGFETDKREDVDDDKPNLSSDEAMHIRGGGDFPTPEDANQHSTEEVVHHSAGFGEQKPLEPASNSPGLGLLAQALTTVGFLQTSTKSSLQENLTEHGKNSSGQNGVFGDGRQLHNGVDHMQTEKFASSSGAAFGAQLSSGSNTNNVASKNMESTEEASTEITPSSSSAETHVPSNTSTIGTNHDGRKASEYTSAPSMDLLLSATKHVLPDHASSIQEPTNTAPAAPPSSPPKKKAPPMSQDQVAYLRNWIIEHASNPYPTPEEKDVMIEFLGIERKRLDSWLVRNRRALLGGDREIKMKWDEKNHEHWTGFRKKRYMLESTADLLLMYANTSTFFMMEPFCRFDSTAIEVYARELGNAVPLRFALDSPCSEHLSDQISMPKQKEEQSSGGMSGTRRKKEKEKQKDTPNDAAVSPEENFCSPDDVIDNVTVDYSGDYVLSQLLQWVNGGIGQAKGLPDFFGCVTLPPISGCWEEVECDEVKLPNYTRYNKAKATEYVAKIRPKLAEWFLNRYQRGSPWDKDLAKFFCSANASAPDPTMPMGSPIIDYLITGMDENIKKISAALKGKEEESDETKSKRSKLSTSDRLQSTVDEGMPAQAVANWVQCEDPKCLKWRKLPWHVDVDLLPDKFYCKDNVWNPNRQTCDSTEDDWDMDDAPIKFDNNQNFEVGAWFDVQREGKIGYSEAQVVELDFNSNVKRVKFTFYRLKNDRDEWNSTPPFLYTASFHWRGDTKKYDTSAGGKRKVDDVESQEDSGAKSLMALSSKPVNDYLNTWMALHAANPIPTSDEKIKIMSDTGLSESQLDDWMRTRKKPKKKKDDGLTEEERKEKDLKKKVNEEMNNFLSAWLLRPENVQSNPIAAATPTAEAKEWMAKQLGVDRARIDSWFYRRRKKLKKQHMPDIAGQSSNPAAGDIPQLQPQPQPQPQTQSIPTSAPSIAKPPPASPNQVPNPNLNLPSNHQRPQNQTALTASTQVSMSVNQQLPSTGQSQVAAGEVVSAESLPTGAPSSKQSGLSDEAKQYLTQWLLKTTNPYPSKEMKDKIMAHFGIENTRTWMGS</sequence>
<organism evidence="12 13">
    <name type="scientific">Skeletonema marinoi</name>
    <dbReference type="NCBI Taxonomy" id="267567"/>
    <lineage>
        <taxon>Eukaryota</taxon>
        <taxon>Sar</taxon>
        <taxon>Stramenopiles</taxon>
        <taxon>Ochrophyta</taxon>
        <taxon>Bacillariophyta</taxon>
        <taxon>Coscinodiscophyceae</taxon>
        <taxon>Thalassiosirophycidae</taxon>
        <taxon>Thalassiosirales</taxon>
        <taxon>Skeletonemataceae</taxon>
        <taxon>Skeletonema</taxon>
        <taxon>Skeletonema marinoi-dohrnii complex</taxon>
    </lineage>
</organism>
<dbReference type="Pfam" id="PF05920">
    <property type="entry name" value="Homeobox_KN"/>
    <property type="match status" value="2"/>
</dbReference>
<feature type="compositionally biased region" description="Basic residues" evidence="8">
    <location>
        <begin position="200"/>
        <end position="211"/>
    </location>
</feature>
<dbReference type="EC" id="2.1.1.354" evidence="12"/>
<feature type="compositionally biased region" description="Basic and acidic residues" evidence="8">
    <location>
        <begin position="189"/>
        <end position="199"/>
    </location>
</feature>
<reference evidence="12" key="1">
    <citation type="submission" date="2023-06" db="EMBL/GenBank/DDBJ databases">
        <title>Survivors Of The Sea: Transcriptome response of Skeletonema marinoi to long-term dormancy.</title>
        <authorList>
            <person name="Pinder M.I.M."/>
            <person name="Kourtchenko O."/>
            <person name="Robertson E.K."/>
            <person name="Larsson T."/>
            <person name="Maumus F."/>
            <person name="Osuna-Cruz C.M."/>
            <person name="Vancaester E."/>
            <person name="Stenow R."/>
            <person name="Vandepoele K."/>
            <person name="Ploug H."/>
            <person name="Bruchert V."/>
            <person name="Godhe A."/>
            <person name="Topel M."/>
        </authorList>
    </citation>
    <scope>NUCLEOTIDE SEQUENCE</scope>
    <source>
        <strain evidence="12">R05AC</strain>
    </source>
</reference>
<keyword evidence="3" id="KW-0862">Zinc</keyword>
<feature type="compositionally biased region" description="Basic and acidic residues" evidence="8">
    <location>
        <begin position="599"/>
        <end position="628"/>
    </location>
</feature>
<evidence type="ECO:0000256" key="7">
    <source>
        <dbReference type="PROSITE-ProRule" id="PRU00108"/>
    </source>
</evidence>
<feature type="region of interest" description="Disordered" evidence="8">
    <location>
        <begin position="1356"/>
        <end position="1518"/>
    </location>
</feature>
<dbReference type="GO" id="GO:0006355">
    <property type="term" value="P:regulation of DNA-templated transcription"/>
    <property type="evidence" value="ECO:0007669"/>
    <property type="project" value="InterPro"/>
</dbReference>
<evidence type="ECO:0000259" key="9">
    <source>
        <dbReference type="PROSITE" id="PS50071"/>
    </source>
</evidence>
<dbReference type="SMART" id="SM00317">
    <property type="entry name" value="SET"/>
    <property type="match status" value="1"/>
</dbReference>
<dbReference type="InterPro" id="IPR009057">
    <property type="entry name" value="Homeodomain-like_sf"/>
</dbReference>
<dbReference type="SUPFAM" id="SSF46689">
    <property type="entry name" value="Homeodomain-like"/>
    <property type="match status" value="2"/>
</dbReference>
<feature type="compositionally biased region" description="Low complexity" evidence="8">
    <location>
        <begin position="1577"/>
        <end position="1592"/>
    </location>
</feature>
<feature type="compositionally biased region" description="Basic and acidic residues" evidence="8">
    <location>
        <begin position="2014"/>
        <end position="2025"/>
    </location>
</feature>
<keyword evidence="4 7" id="KW-0238">DNA-binding</keyword>
<gene>
    <name evidence="12" type="ORF">QTG54_001006</name>
</gene>
<dbReference type="PROSITE" id="PS51050">
    <property type="entry name" value="ZF_CW"/>
    <property type="match status" value="1"/>
</dbReference>
<evidence type="ECO:0000313" key="12">
    <source>
        <dbReference type="EMBL" id="KAK1749067.1"/>
    </source>
</evidence>
<feature type="region of interest" description="Disordered" evidence="8">
    <location>
        <begin position="139"/>
        <end position="340"/>
    </location>
</feature>
<dbReference type="InterPro" id="IPR001356">
    <property type="entry name" value="HD"/>
</dbReference>
<dbReference type="Pfam" id="PF07496">
    <property type="entry name" value="zf-CW"/>
    <property type="match status" value="1"/>
</dbReference>
<dbReference type="CDD" id="cd00084">
    <property type="entry name" value="HMG-box_SF"/>
    <property type="match status" value="1"/>
</dbReference>
<proteinExistence type="predicted"/>
<dbReference type="SUPFAM" id="SSF47095">
    <property type="entry name" value="HMG-box"/>
    <property type="match status" value="1"/>
</dbReference>
<feature type="compositionally biased region" description="Acidic residues" evidence="8">
    <location>
        <begin position="366"/>
        <end position="391"/>
    </location>
</feature>
<dbReference type="Gene3D" id="1.10.30.10">
    <property type="entry name" value="High mobility group box domain"/>
    <property type="match status" value="1"/>
</dbReference>
<feature type="compositionally biased region" description="Basic and acidic residues" evidence="8">
    <location>
        <begin position="1489"/>
        <end position="1499"/>
    </location>
</feature>
<comment type="caution">
    <text evidence="12">The sequence shown here is derived from an EMBL/GenBank/DDBJ whole genome shotgun (WGS) entry which is preliminary data.</text>
</comment>
<comment type="subcellular location">
    <subcellularLocation>
        <location evidence="7">Nucleus</location>
    </subcellularLocation>
</comment>
<keyword evidence="1" id="KW-0479">Metal-binding</keyword>
<feature type="compositionally biased region" description="Low complexity" evidence="8">
    <location>
        <begin position="13"/>
        <end position="34"/>
    </location>
</feature>
<feature type="compositionally biased region" description="Polar residues" evidence="8">
    <location>
        <begin position="48"/>
        <end position="63"/>
    </location>
</feature>
<feature type="region of interest" description="Disordered" evidence="8">
    <location>
        <begin position="1159"/>
        <end position="1199"/>
    </location>
</feature>
<feature type="region of interest" description="Disordered" evidence="8">
    <location>
        <begin position="757"/>
        <end position="782"/>
    </location>
</feature>
<evidence type="ECO:0000256" key="6">
    <source>
        <dbReference type="ARBA" id="ARBA00023242"/>
    </source>
</evidence>